<evidence type="ECO:0000313" key="1">
    <source>
        <dbReference type="EMBL" id="KYM86418.1"/>
    </source>
</evidence>
<gene>
    <name evidence="1" type="ORF">ALC53_04118</name>
</gene>
<dbReference type="EMBL" id="KQ976441">
    <property type="protein sequence ID" value="KYM86418.1"/>
    <property type="molecule type" value="Genomic_DNA"/>
</dbReference>
<dbReference type="Proteomes" id="UP000078540">
    <property type="component" value="Unassembled WGS sequence"/>
</dbReference>
<sequence>MGRGTEVSSRFSFSREREGSRDIFLFPPKERRVVAPKGLSNVLFYFGQDDATVQACFATWKIVCKVDDEEDRSDFYPFPSSPSVLRPFHHVSRYANGNQPNINGSFINLRPNPRGLSHTSIEPFCRTCISINLSACYNQTLNGRLDARLFVSRANLSGSPVISLPVETPPEKAIPGVSFLSLHELARVAVHSDRLKGLPYRCACAFFFIRESTIHRERRAVPGQPYIVRQEPTTYLMREWREKGMEQGANEFTECTGSGKSQENLGSRLSRYSRVYGLVTSNLPLYPLVSVHDENDRFESTGFPFVVLDNHRTGREGAVRHGLERPRHPSSMRERDVAPFLCPLDRTRTCVLFPLLRLSHVSIGSVQLHPELQFAILF</sequence>
<name>A0A195BMP2_9HYME</name>
<keyword evidence="2" id="KW-1185">Reference proteome</keyword>
<dbReference type="AlphaFoldDB" id="A0A195BMP2"/>
<evidence type="ECO:0000313" key="2">
    <source>
        <dbReference type="Proteomes" id="UP000078540"/>
    </source>
</evidence>
<organism evidence="1 2">
    <name type="scientific">Atta colombica</name>
    <dbReference type="NCBI Taxonomy" id="520822"/>
    <lineage>
        <taxon>Eukaryota</taxon>
        <taxon>Metazoa</taxon>
        <taxon>Ecdysozoa</taxon>
        <taxon>Arthropoda</taxon>
        <taxon>Hexapoda</taxon>
        <taxon>Insecta</taxon>
        <taxon>Pterygota</taxon>
        <taxon>Neoptera</taxon>
        <taxon>Endopterygota</taxon>
        <taxon>Hymenoptera</taxon>
        <taxon>Apocrita</taxon>
        <taxon>Aculeata</taxon>
        <taxon>Formicoidea</taxon>
        <taxon>Formicidae</taxon>
        <taxon>Myrmicinae</taxon>
        <taxon>Atta</taxon>
    </lineage>
</organism>
<reference evidence="1 2" key="1">
    <citation type="submission" date="2015-09" db="EMBL/GenBank/DDBJ databases">
        <title>Atta colombica WGS genome.</title>
        <authorList>
            <person name="Nygaard S."/>
            <person name="Hu H."/>
            <person name="Boomsma J."/>
            <person name="Zhang G."/>
        </authorList>
    </citation>
    <scope>NUCLEOTIDE SEQUENCE [LARGE SCALE GENOMIC DNA]</scope>
    <source>
        <strain evidence="1">Treedump-2</strain>
        <tissue evidence="1">Whole body</tissue>
    </source>
</reference>
<accession>A0A195BMP2</accession>
<protein>
    <submittedName>
        <fullName evidence="1">Uncharacterized protein</fullName>
    </submittedName>
</protein>
<proteinExistence type="predicted"/>